<proteinExistence type="predicted"/>
<dbReference type="Proteomes" id="UP000308167">
    <property type="component" value="Unassembled WGS sequence"/>
</dbReference>
<comment type="caution">
    <text evidence="1">The sequence shown here is derived from an EMBL/GenBank/DDBJ whole genome shotgun (WGS) entry which is preliminary data.</text>
</comment>
<protein>
    <submittedName>
        <fullName evidence="1">Uncharacterized protein</fullName>
    </submittedName>
</protein>
<dbReference type="EMBL" id="CABFKI010000002">
    <property type="protein sequence ID" value="VTU06403.1"/>
    <property type="molecule type" value="Genomic_DNA"/>
</dbReference>
<gene>
    <name evidence="1" type="ORF">SAMEA1410922_00405</name>
</gene>
<sequence>MINVGVIGLGLIAYGIDKDPTRKIIWSHIKAYNSIECVNISSICDINKELVHSIKKNVI</sequence>
<dbReference type="GeneID" id="86156571"/>
<accession>A0ABY6TIT0</accession>
<evidence type="ECO:0000313" key="2">
    <source>
        <dbReference type="Proteomes" id="UP000308167"/>
    </source>
</evidence>
<reference evidence="1 2" key="1">
    <citation type="submission" date="2019-05" db="EMBL/GenBank/DDBJ databases">
        <authorList>
            <consortium name="Pathogen Informatics"/>
        </authorList>
    </citation>
    <scope>NUCLEOTIDE SEQUENCE [LARGE SCALE GENOMIC DNA]</scope>
    <source>
        <strain evidence="1 2">NM319</strain>
    </source>
</reference>
<dbReference type="RefSeq" id="WP_210403504.1">
    <property type="nucleotide sequence ID" value="NZ_CABFKI010000002.1"/>
</dbReference>
<organism evidence="1 2">
    <name type="scientific">Actinobacillus porcinus</name>
    <dbReference type="NCBI Taxonomy" id="51048"/>
    <lineage>
        <taxon>Bacteria</taxon>
        <taxon>Pseudomonadati</taxon>
        <taxon>Pseudomonadota</taxon>
        <taxon>Gammaproteobacteria</taxon>
        <taxon>Pasteurellales</taxon>
        <taxon>Pasteurellaceae</taxon>
        <taxon>Actinobacillus</taxon>
    </lineage>
</organism>
<name>A0ABY6TIT0_9PAST</name>
<keyword evidence="2" id="KW-1185">Reference proteome</keyword>
<evidence type="ECO:0000313" key="1">
    <source>
        <dbReference type="EMBL" id="VTU06403.1"/>
    </source>
</evidence>